<keyword evidence="3" id="KW-0862">Zinc</keyword>
<dbReference type="SUPFAM" id="SSF63829">
    <property type="entry name" value="Calcium-dependent phosphotriesterase"/>
    <property type="match status" value="1"/>
</dbReference>
<evidence type="ECO:0000259" key="4">
    <source>
        <dbReference type="Pfam" id="PF08450"/>
    </source>
</evidence>
<evidence type="ECO:0000313" key="8">
    <source>
        <dbReference type="Proteomes" id="UP000584325"/>
    </source>
</evidence>
<dbReference type="GO" id="GO:0019853">
    <property type="term" value="P:L-ascorbic acid biosynthetic process"/>
    <property type="evidence" value="ECO:0007669"/>
    <property type="project" value="TreeGrafter"/>
</dbReference>
<comment type="similarity">
    <text evidence="1">Belongs to the SMP-30/CGR1 family.</text>
</comment>
<feature type="binding site" evidence="3">
    <location>
        <position position="115"/>
    </location>
    <ligand>
        <name>substrate</name>
    </ligand>
</feature>
<evidence type="ECO:0000313" key="5">
    <source>
        <dbReference type="EMBL" id="MBB3224235.1"/>
    </source>
</evidence>
<sequence>MSKHDVTVAFDGAMQVGEGPLWLPQEKALYWVDIDGLAVHRLQVGSDAGSDAGNGSASASGAHTSWIMTSEPSSLAAHAGGGLVVATRNGFVHLDTATGAIVEIAPAPFDRSKARFNDGKPDAAGRFWVGTIYEPRDRPAAEMFVLEKGQVRLAWSGGMTNSNGLGFSPDNRTMYHADTTSHRITRYDFDVATGAVSNQREMRQFSMDKEHGYGGRPDGAAVDSEGNYWVAMFEGGRIVKLSPSGDELDVIALPVRCPTMVAFGGDDLRTLYITTAGKRPAAELEQYPLSGRVLAVRVPVAGLVQPAYQP</sequence>
<dbReference type="OrthoDB" id="9775406at2"/>
<gene>
    <name evidence="6" type="ORF">FCL38_13870</name>
    <name evidence="5" type="ORF">FHS02_005099</name>
</gene>
<feature type="domain" description="SMP-30/Gluconolactonase/LRE-like region" evidence="4">
    <location>
        <begin position="16"/>
        <end position="276"/>
    </location>
</feature>
<dbReference type="GO" id="GO:0005509">
    <property type="term" value="F:calcium ion binding"/>
    <property type="evidence" value="ECO:0007669"/>
    <property type="project" value="TreeGrafter"/>
</dbReference>
<dbReference type="InterPro" id="IPR005511">
    <property type="entry name" value="SMP-30"/>
</dbReference>
<dbReference type="Proteomes" id="UP000298763">
    <property type="component" value="Chromosome"/>
</dbReference>
<organism evidence="5 8">
    <name type="scientific">Pseudoduganella umbonata</name>
    <dbReference type="NCBI Taxonomy" id="864828"/>
    <lineage>
        <taxon>Bacteria</taxon>
        <taxon>Pseudomonadati</taxon>
        <taxon>Pseudomonadota</taxon>
        <taxon>Betaproteobacteria</taxon>
        <taxon>Burkholderiales</taxon>
        <taxon>Oxalobacteraceae</taxon>
        <taxon>Telluria group</taxon>
        <taxon>Pseudoduganella</taxon>
    </lineage>
</organism>
<name>A0A4V1EDK3_9BURK</name>
<accession>A0A4V1EDK3</accession>
<protein>
    <submittedName>
        <fullName evidence="6">SMP-30/gluconolactonase/LRE family protein</fullName>
    </submittedName>
    <submittedName>
        <fullName evidence="5">Sugar lactone lactonase YvrE</fullName>
    </submittedName>
</protein>
<keyword evidence="7" id="KW-1185">Reference proteome</keyword>
<dbReference type="InterPro" id="IPR013658">
    <property type="entry name" value="SGL"/>
</dbReference>
<evidence type="ECO:0000313" key="7">
    <source>
        <dbReference type="Proteomes" id="UP000298763"/>
    </source>
</evidence>
<feature type="binding site" evidence="3">
    <location>
        <position position="163"/>
    </location>
    <ligand>
        <name>a divalent metal cation</name>
        <dbReference type="ChEBI" id="CHEBI:60240"/>
    </ligand>
</feature>
<feature type="active site" description="Proton donor/acceptor" evidence="2">
    <location>
        <position position="218"/>
    </location>
</feature>
<dbReference type="InterPro" id="IPR011042">
    <property type="entry name" value="6-blade_b-propeller_TolB-like"/>
</dbReference>
<comment type="cofactor">
    <cofactor evidence="3">
        <name>Zn(2+)</name>
        <dbReference type="ChEBI" id="CHEBI:29105"/>
    </cofactor>
    <text evidence="3">Binds 1 divalent metal cation per subunit.</text>
</comment>
<dbReference type="AlphaFoldDB" id="A0A4V1EDK3"/>
<keyword evidence="3" id="KW-0479">Metal-binding</keyword>
<feature type="binding site" evidence="3">
    <location>
        <position position="18"/>
    </location>
    <ligand>
        <name>a divalent metal cation</name>
        <dbReference type="ChEBI" id="CHEBI:60240"/>
    </ligand>
</feature>
<dbReference type="EMBL" id="JACHXS010000012">
    <property type="protein sequence ID" value="MBB3224235.1"/>
    <property type="molecule type" value="Genomic_DNA"/>
</dbReference>
<evidence type="ECO:0000256" key="1">
    <source>
        <dbReference type="ARBA" id="ARBA00008853"/>
    </source>
</evidence>
<proteinExistence type="inferred from homology"/>
<evidence type="ECO:0000256" key="2">
    <source>
        <dbReference type="PIRSR" id="PIRSR605511-1"/>
    </source>
</evidence>
<evidence type="ECO:0000313" key="6">
    <source>
        <dbReference type="EMBL" id="QCP11381.1"/>
    </source>
</evidence>
<reference evidence="6 7" key="1">
    <citation type="submission" date="2019-05" db="EMBL/GenBank/DDBJ databases">
        <title>Draft Genome Sequences of Six Type Strains of the Genus Massilia.</title>
        <authorList>
            <person name="Miess H."/>
            <person name="Frediansyhah A."/>
            <person name="Gross H."/>
        </authorList>
    </citation>
    <scope>NUCLEOTIDE SEQUENCE [LARGE SCALE GENOMIC DNA]</scope>
    <source>
        <strain evidence="6 7">DSMZ 26121</strain>
    </source>
</reference>
<dbReference type="PRINTS" id="PR01790">
    <property type="entry name" value="SMP30FAMILY"/>
</dbReference>
<dbReference type="Pfam" id="PF08450">
    <property type="entry name" value="SGL"/>
    <property type="match status" value="1"/>
</dbReference>
<dbReference type="GO" id="GO:0004341">
    <property type="term" value="F:gluconolactonase activity"/>
    <property type="evidence" value="ECO:0007669"/>
    <property type="project" value="TreeGrafter"/>
</dbReference>
<dbReference type="Gene3D" id="2.120.10.30">
    <property type="entry name" value="TolB, C-terminal domain"/>
    <property type="match status" value="1"/>
</dbReference>
<dbReference type="PANTHER" id="PTHR10907">
    <property type="entry name" value="REGUCALCIN"/>
    <property type="match status" value="1"/>
</dbReference>
<reference evidence="5 8" key="2">
    <citation type="submission" date="2020-08" db="EMBL/GenBank/DDBJ databases">
        <title>Genomic Encyclopedia of Type Strains, Phase III (KMG-III): the genomes of soil and plant-associated and newly described type strains.</title>
        <authorList>
            <person name="Whitman W."/>
        </authorList>
    </citation>
    <scope>NUCLEOTIDE SEQUENCE [LARGE SCALE GENOMIC DNA]</scope>
    <source>
        <strain evidence="5 8">CECT 7753</strain>
    </source>
</reference>
<dbReference type="RefSeq" id="WP_137314239.1">
    <property type="nucleotide sequence ID" value="NZ_CP040017.1"/>
</dbReference>
<dbReference type="PANTHER" id="PTHR10907:SF47">
    <property type="entry name" value="REGUCALCIN"/>
    <property type="match status" value="1"/>
</dbReference>
<feature type="binding site" evidence="3">
    <location>
        <position position="117"/>
    </location>
    <ligand>
        <name>substrate</name>
    </ligand>
</feature>
<evidence type="ECO:0000256" key="3">
    <source>
        <dbReference type="PIRSR" id="PIRSR605511-2"/>
    </source>
</evidence>
<dbReference type="EMBL" id="CP040017">
    <property type="protein sequence ID" value="QCP11381.1"/>
    <property type="molecule type" value="Genomic_DNA"/>
</dbReference>
<dbReference type="Proteomes" id="UP000584325">
    <property type="component" value="Unassembled WGS sequence"/>
</dbReference>
<feature type="binding site" evidence="3">
    <location>
        <position position="218"/>
    </location>
    <ligand>
        <name>a divalent metal cation</name>
        <dbReference type="ChEBI" id="CHEBI:60240"/>
    </ligand>
</feature>